<feature type="modified residue" description="4-aspartylphosphate" evidence="13">
    <location>
        <position position="389"/>
    </location>
</feature>
<evidence type="ECO:0000256" key="13">
    <source>
        <dbReference type="PROSITE-ProRule" id="PRU00169"/>
    </source>
</evidence>
<dbReference type="KEGG" id="mur:EQY75_06405"/>
<dbReference type="InterPro" id="IPR036890">
    <property type="entry name" value="HATPase_C_sf"/>
</dbReference>
<evidence type="ECO:0000256" key="11">
    <source>
        <dbReference type="ARBA" id="ARBA00023136"/>
    </source>
</evidence>
<dbReference type="PRINTS" id="PR00344">
    <property type="entry name" value="BCTRLSENSOR"/>
</dbReference>
<dbReference type="InterPro" id="IPR036097">
    <property type="entry name" value="HisK_dim/P_sf"/>
</dbReference>
<dbReference type="PROSITE" id="PS50109">
    <property type="entry name" value="HIS_KIN"/>
    <property type="match status" value="1"/>
</dbReference>
<dbReference type="InterPro" id="IPR036641">
    <property type="entry name" value="HPT_dom_sf"/>
</dbReference>
<dbReference type="GO" id="GO:0005524">
    <property type="term" value="F:ATP binding"/>
    <property type="evidence" value="ECO:0007669"/>
    <property type="project" value="UniProtKB-KW"/>
</dbReference>
<dbReference type="GO" id="GO:0000155">
    <property type="term" value="F:phosphorelay sensor kinase activity"/>
    <property type="evidence" value="ECO:0007669"/>
    <property type="project" value="InterPro"/>
</dbReference>
<keyword evidence="8" id="KW-0067">ATP-binding</keyword>
<evidence type="ECO:0000256" key="3">
    <source>
        <dbReference type="ARBA" id="ARBA00012438"/>
    </source>
</evidence>
<dbReference type="CDD" id="cd17546">
    <property type="entry name" value="REC_hyHK_CKI1_RcsC-like"/>
    <property type="match status" value="1"/>
</dbReference>
<dbReference type="PROSITE" id="PS50894">
    <property type="entry name" value="HPT"/>
    <property type="match status" value="1"/>
</dbReference>
<dbReference type="InterPro" id="IPR003661">
    <property type="entry name" value="HisK_dim/P_dom"/>
</dbReference>
<dbReference type="EMBL" id="CP035544">
    <property type="protein sequence ID" value="QBA64190.1"/>
    <property type="molecule type" value="Genomic_DNA"/>
</dbReference>
<feature type="domain" description="HPt" evidence="16">
    <location>
        <begin position="499"/>
        <end position="593"/>
    </location>
</feature>
<feature type="domain" description="Response regulatory" evidence="15">
    <location>
        <begin position="340"/>
        <end position="458"/>
    </location>
</feature>
<dbReference type="InterPro" id="IPR004358">
    <property type="entry name" value="Sig_transdc_His_kin-like_C"/>
</dbReference>
<dbReference type="Gene3D" id="3.30.565.10">
    <property type="entry name" value="Histidine kinase-like ATPase, C-terminal domain"/>
    <property type="match status" value="1"/>
</dbReference>
<dbReference type="SUPFAM" id="SSF52172">
    <property type="entry name" value="CheY-like"/>
    <property type="match status" value="1"/>
</dbReference>
<evidence type="ECO:0000313" key="17">
    <source>
        <dbReference type="EMBL" id="QBA64190.1"/>
    </source>
</evidence>
<keyword evidence="5 13" id="KW-0597">Phosphoprotein</keyword>
<dbReference type="Pfam" id="PF00072">
    <property type="entry name" value="Response_reg"/>
    <property type="match status" value="1"/>
</dbReference>
<dbReference type="PANTHER" id="PTHR45339">
    <property type="entry name" value="HYBRID SIGNAL TRANSDUCTION HISTIDINE KINASE J"/>
    <property type="match status" value="1"/>
</dbReference>
<evidence type="ECO:0000256" key="8">
    <source>
        <dbReference type="ARBA" id="ARBA00022840"/>
    </source>
</evidence>
<dbReference type="Proteomes" id="UP000290889">
    <property type="component" value="Chromosome"/>
</dbReference>
<evidence type="ECO:0000313" key="18">
    <source>
        <dbReference type="Proteomes" id="UP000290889"/>
    </source>
</evidence>
<dbReference type="Pfam" id="PF02518">
    <property type="entry name" value="HATPase_c"/>
    <property type="match status" value="1"/>
</dbReference>
<dbReference type="SMART" id="SM00448">
    <property type="entry name" value="REC"/>
    <property type="match status" value="1"/>
</dbReference>
<dbReference type="InterPro" id="IPR005467">
    <property type="entry name" value="His_kinase_dom"/>
</dbReference>
<dbReference type="AlphaFoldDB" id="A0A411E9Q9"/>
<dbReference type="SUPFAM" id="SSF55874">
    <property type="entry name" value="ATPase domain of HSP90 chaperone/DNA topoisomerase II/histidine kinase"/>
    <property type="match status" value="1"/>
</dbReference>
<comment type="subcellular location">
    <subcellularLocation>
        <location evidence="2">Cell membrane</location>
        <topology evidence="2">Multi-pass membrane protein</topology>
    </subcellularLocation>
</comment>
<dbReference type="PANTHER" id="PTHR45339:SF1">
    <property type="entry name" value="HYBRID SIGNAL TRANSDUCTION HISTIDINE KINASE J"/>
    <property type="match status" value="1"/>
</dbReference>
<sequence length="602" mass="68421">MGILVWYIHPKTPGLKSKNLLTQITDLESALHNFSFEELSTAEAARLKRSFDLFKNELEAKIWGFNPIVEENSKPAEEQDVASTKNEKEESSLIAKVSHEIRTPLNGIIGFADLLIEGKLDESQKEQVNAILKASNSLMEIINELLEYSKLEAGREEFKKVPFNFHNLIREVSYLCETLIVDKKIAFEVKIDPEIPQFLLGDPSKLSQVLLNLLGNAIKFADEGKVILDAKLKTTNVNRVGIEFYISDTGIGISEEDLLHIFDAFKRARQHTFSKYGGTGLGLSIVKQIVNRLGGDITVESKVNKGTTFHMQLEYEVGKEEKTKMKKSSNASPADVEALTVLVFEDNPLNQWLIKKRLKEWGCTFFVTEHAETGLKILEEENIHLVLMDLHMPVMDGYEITQMIRASDHPRISKVPVIALTADFSVNDKEKAASKGINDYILKPYTPEELMEKLIQYGFSNEQENALQKKNADLGEVQKKLEAGMSIDLSGMLEDCMGEVDMLEELLNLFKGNVLEFIGKARMHLKNKDYEQLQFVAHKLKSGLAMVQAANLLILVQQIQEHCKTDKNHDQMQYLYEQFIKEYPMVEFALDKEMTRLKKENK</sequence>
<accession>A0A411E9Q9</accession>
<dbReference type="Gene3D" id="3.40.50.2300">
    <property type="match status" value="1"/>
</dbReference>
<organism evidence="17 18">
    <name type="scientific">Muriicola soli</name>
    <dbReference type="NCBI Taxonomy" id="2507538"/>
    <lineage>
        <taxon>Bacteria</taxon>
        <taxon>Pseudomonadati</taxon>
        <taxon>Bacteroidota</taxon>
        <taxon>Flavobacteriia</taxon>
        <taxon>Flavobacteriales</taxon>
        <taxon>Flavobacteriaceae</taxon>
        <taxon>Muriicola</taxon>
    </lineage>
</organism>
<proteinExistence type="predicted"/>
<evidence type="ECO:0000256" key="7">
    <source>
        <dbReference type="ARBA" id="ARBA00022741"/>
    </source>
</evidence>
<dbReference type="Gene3D" id="1.20.120.160">
    <property type="entry name" value="HPT domain"/>
    <property type="match status" value="1"/>
</dbReference>
<keyword evidence="9" id="KW-1133">Transmembrane helix</keyword>
<name>A0A411E9Q9_9FLAO</name>
<dbReference type="OrthoDB" id="1046984at2"/>
<dbReference type="InterPro" id="IPR001789">
    <property type="entry name" value="Sig_transdc_resp-reg_receiver"/>
</dbReference>
<comment type="catalytic activity">
    <reaction evidence="1">
        <text>ATP + protein L-histidine = ADP + protein N-phospho-L-histidine.</text>
        <dbReference type="EC" id="2.7.13.3"/>
    </reaction>
</comment>
<evidence type="ECO:0000256" key="2">
    <source>
        <dbReference type="ARBA" id="ARBA00004651"/>
    </source>
</evidence>
<dbReference type="CDD" id="cd16922">
    <property type="entry name" value="HATPase_EvgS-ArcB-TorS-like"/>
    <property type="match status" value="1"/>
</dbReference>
<feature type="domain" description="Histidine kinase" evidence="14">
    <location>
        <begin position="96"/>
        <end position="317"/>
    </location>
</feature>
<dbReference type="SMART" id="SM00388">
    <property type="entry name" value="HisKA"/>
    <property type="match status" value="1"/>
</dbReference>
<evidence type="ECO:0000256" key="12">
    <source>
        <dbReference type="PROSITE-ProRule" id="PRU00110"/>
    </source>
</evidence>
<gene>
    <name evidence="17" type="ORF">EQY75_06405</name>
</gene>
<evidence type="ECO:0000259" key="14">
    <source>
        <dbReference type="PROSITE" id="PS50109"/>
    </source>
</evidence>
<dbReference type="InterPro" id="IPR003594">
    <property type="entry name" value="HATPase_dom"/>
</dbReference>
<keyword evidence="10" id="KW-0902">Two-component regulatory system</keyword>
<dbReference type="Pfam" id="PF01627">
    <property type="entry name" value="Hpt"/>
    <property type="match status" value="1"/>
</dbReference>
<dbReference type="Pfam" id="PF00512">
    <property type="entry name" value="HisKA"/>
    <property type="match status" value="1"/>
</dbReference>
<evidence type="ECO:0000256" key="4">
    <source>
        <dbReference type="ARBA" id="ARBA00022475"/>
    </source>
</evidence>
<dbReference type="FunFam" id="3.30.565.10:FF:000010">
    <property type="entry name" value="Sensor histidine kinase RcsC"/>
    <property type="match status" value="1"/>
</dbReference>
<keyword evidence="18" id="KW-1185">Reference proteome</keyword>
<dbReference type="SUPFAM" id="SSF47226">
    <property type="entry name" value="Histidine-containing phosphotransfer domain, HPT domain"/>
    <property type="match status" value="1"/>
</dbReference>
<feature type="modified residue" description="Phosphohistidine" evidence="12">
    <location>
        <position position="538"/>
    </location>
</feature>
<keyword evidence="7" id="KW-0547">Nucleotide-binding</keyword>
<evidence type="ECO:0000256" key="5">
    <source>
        <dbReference type="ARBA" id="ARBA00022553"/>
    </source>
</evidence>
<dbReference type="PROSITE" id="PS50110">
    <property type="entry name" value="RESPONSE_REGULATORY"/>
    <property type="match status" value="1"/>
</dbReference>
<keyword evidence="6" id="KW-0812">Transmembrane</keyword>
<reference evidence="17 18" key="1">
    <citation type="submission" date="2019-01" db="EMBL/GenBank/DDBJ databases">
        <title>Muriicola soli sp. nov., isolated from soil.</title>
        <authorList>
            <person name="Kang H.J."/>
            <person name="Kim S.B."/>
        </authorList>
    </citation>
    <scope>NUCLEOTIDE SEQUENCE [LARGE SCALE GENOMIC DNA]</scope>
    <source>
        <strain evidence="17 18">MMS17-SY002</strain>
    </source>
</reference>
<evidence type="ECO:0000259" key="15">
    <source>
        <dbReference type="PROSITE" id="PS50110"/>
    </source>
</evidence>
<dbReference type="SUPFAM" id="SSF47384">
    <property type="entry name" value="Homodimeric domain of signal transducing histidine kinase"/>
    <property type="match status" value="1"/>
</dbReference>
<dbReference type="SMART" id="SM00387">
    <property type="entry name" value="HATPase_c"/>
    <property type="match status" value="1"/>
</dbReference>
<evidence type="ECO:0000256" key="10">
    <source>
        <dbReference type="ARBA" id="ARBA00023012"/>
    </source>
</evidence>
<protein>
    <recommendedName>
        <fullName evidence="3">histidine kinase</fullName>
        <ecNumber evidence="3">2.7.13.3</ecNumber>
    </recommendedName>
</protein>
<dbReference type="Gene3D" id="1.10.287.130">
    <property type="match status" value="1"/>
</dbReference>
<dbReference type="InterPro" id="IPR011006">
    <property type="entry name" value="CheY-like_superfamily"/>
</dbReference>
<keyword evidence="4" id="KW-1003">Cell membrane</keyword>
<dbReference type="GO" id="GO:0005886">
    <property type="term" value="C:plasma membrane"/>
    <property type="evidence" value="ECO:0007669"/>
    <property type="project" value="UniProtKB-SubCell"/>
</dbReference>
<evidence type="ECO:0000256" key="1">
    <source>
        <dbReference type="ARBA" id="ARBA00000085"/>
    </source>
</evidence>
<dbReference type="InterPro" id="IPR008207">
    <property type="entry name" value="Sig_transdc_His_kin_Hpt_dom"/>
</dbReference>
<dbReference type="CDD" id="cd00082">
    <property type="entry name" value="HisKA"/>
    <property type="match status" value="1"/>
</dbReference>
<keyword evidence="11" id="KW-0472">Membrane</keyword>
<evidence type="ECO:0000256" key="9">
    <source>
        <dbReference type="ARBA" id="ARBA00022989"/>
    </source>
</evidence>
<dbReference type="EC" id="2.7.13.3" evidence="3"/>
<evidence type="ECO:0000256" key="6">
    <source>
        <dbReference type="ARBA" id="ARBA00022692"/>
    </source>
</evidence>
<evidence type="ECO:0000259" key="16">
    <source>
        <dbReference type="PROSITE" id="PS50894"/>
    </source>
</evidence>